<evidence type="ECO:0000256" key="1">
    <source>
        <dbReference type="ARBA" id="ARBA00022490"/>
    </source>
</evidence>
<dbReference type="InterPro" id="IPR011890">
    <property type="entry name" value="SMC_prok"/>
</dbReference>
<dbReference type="GO" id="GO:0005524">
    <property type="term" value="F:ATP binding"/>
    <property type="evidence" value="ECO:0007669"/>
    <property type="project" value="UniProtKB-UniRule"/>
</dbReference>
<dbReference type="NCBIfam" id="TIGR02168">
    <property type="entry name" value="SMC_prok_B"/>
    <property type="match status" value="1"/>
</dbReference>
<keyword evidence="2 6" id="KW-0547">Nucleotide-binding</keyword>
<dbReference type="Gene3D" id="1.10.287.1490">
    <property type="match status" value="1"/>
</dbReference>
<protein>
    <recommendedName>
        <fullName evidence="6">Chromosome partition protein Smc</fullName>
    </recommendedName>
</protein>
<dbReference type="HAMAP" id="MF_01894">
    <property type="entry name" value="Smc_prok"/>
    <property type="match status" value="1"/>
</dbReference>
<dbReference type="GO" id="GO:0006260">
    <property type="term" value="P:DNA replication"/>
    <property type="evidence" value="ECO:0007669"/>
    <property type="project" value="UniProtKB-UniRule"/>
</dbReference>
<dbReference type="GO" id="GO:0007059">
    <property type="term" value="P:chromosome segregation"/>
    <property type="evidence" value="ECO:0007669"/>
    <property type="project" value="UniProtKB-UniRule"/>
</dbReference>
<dbReference type="InterPro" id="IPR003395">
    <property type="entry name" value="RecF/RecN/SMC_N"/>
</dbReference>
<comment type="similarity">
    <text evidence="6">Belongs to the SMC family.</text>
</comment>
<dbReference type="InterPro" id="IPR027417">
    <property type="entry name" value="P-loop_NTPase"/>
</dbReference>
<dbReference type="Gene3D" id="3.40.50.300">
    <property type="entry name" value="P-loop containing nucleotide triphosphate hydrolases"/>
    <property type="match status" value="2"/>
</dbReference>
<evidence type="ECO:0000256" key="6">
    <source>
        <dbReference type="HAMAP-Rule" id="MF_01894"/>
    </source>
</evidence>
<dbReference type="Pfam" id="PF02463">
    <property type="entry name" value="SMC_N"/>
    <property type="match status" value="1"/>
</dbReference>
<keyword evidence="5 6" id="KW-0238">DNA-binding</keyword>
<feature type="coiled-coil region" evidence="6">
    <location>
        <begin position="170"/>
        <end position="211"/>
    </location>
</feature>
<evidence type="ECO:0000256" key="4">
    <source>
        <dbReference type="ARBA" id="ARBA00023054"/>
    </source>
</evidence>
<proteinExistence type="inferred from homology"/>
<sequence length="1171" mass="132040">MRLKHIKLAGFKSFVDPTTVAFEQQMTAIVGPNGCGKSNIIDAVRWVLGESSAKNLRGEAMTDVIFNGAASRKPIGQASVELVFDNAQGKIQGQMADRSQVSVRRLVNREGTNSYFLNGSKCRRKDISEIFLGTGLGPRSYAIIEQGTISRLIESKPQELRIFIEEAAGISKYKERRKETENRIRHTRENLARLSDIRAELDVQIDKLHQQAEAAKRFRDLKQQERKYKAELAVLRWQKYQQQYQEHQASIASLAEKIAGYNTQLSGYDVQMLALKAKILACNDSNQALQQQKLNLTQEIARAEQQVKYLQAQAKKTASENQQTQQQLLNAQGLIASEQEQLQKYNQQLAQQQPQLQILERDLTQCQTELTQQTDQQQQLQRQWQLAQQKSHELQQQKQGLQAKITQQQTITEQLNEQIIALSEQRALLILAEPAETKVLEQAKCEAQKAVQQLQYQVAKLNSQLAKLQATTQQLNQELAIVEAQLSVKQQALARSQLALNDRSPWSEKQATWFQEQGIKSVVNLQTQLKVTEGWELAVELVLSHYLAGHLLNSLPDADVNGNLAADNLCFVYQQLPSPCRNQKPIMSTSVAIKNKTLASKVSGVSALTAYFNRIHIADNYRDAKQQLSHLQAGESVICPDGTWLSHHMLSKGKREQGYDYLSLQRQCDAAQSELAQLQTRQQELTQQLNIAQQSLKQFSADKNSAQDQLDSKTQDIHKLEQSLLSLVQNVAHQQAQDKSLSEQIAQLQERDKRAQTKLAEYQAALAPLQTNAEHNIDQLAQQQQQIQQTIADTQTRSQNLYQQRHQLSLAIEQLKSQRQQAEQNIAVNQKNINLLTERLNNNQQLDNENSAPLKAFEAQLPQWLDNLGAINDKLQHNQQQLNDSQTQLAELERNYKSCQAKIASLKEQLARLQLDSEGFKLRAESALEVLSELQQDIEHVVKAMPAQAKTSHWQAHLVKLAKDIQQLGAINLAAIEEYESQYQRKSYLDQQDQDLNNAITTLEAVIAKIDKESRHKFKLTFDQVNKDLQALFPKVFGGGQAYLTLTGDDLLETGVAIMARPPGKKNSSIHLLSGGEKALTALSLVFAIFRLNPAPFCLLDEVDAPLDDANVSRFCNLVREMSQTVQFIYISHNKIAMEMASHLTGVTMFEPGVSRMVAVDIDEAVAMVEV</sequence>
<feature type="coiled-coil region" evidence="6">
    <location>
        <begin position="451"/>
        <end position="485"/>
    </location>
</feature>
<name>A0A1H7TGZ0_9GAMM</name>
<dbReference type="EMBL" id="FOBI01000025">
    <property type="protein sequence ID" value="SEL83606.1"/>
    <property type="molecule type" value="Genomic_DNA"/>
</dbReference>
<dbReference type="SUPFAM" id="SSF52540">
    <property type="entry name" value="P-loop containing nucleoside triphosphate hydrolases"/>
    <property type="match status" value="1"/>
</dbReference>
<dbReference type="GO" id="GO:0007062">
    <property type="term" value="P:sister chromatid cohesion"/>
    <property type="evidence" value="ECO:0007669"/>
    <property type="project" value="InterPro"/>
</dbReference>
<dbReference type="Proteomes" id="UP000199297">
    <property type="component" value="Unassembled WGS sequence"/>
</dbReference>
<dbReference type="AlphaFoldDB" id="A0A1H7TGZ0"/>
<reference evidence="9" key="1">
    <citation type="submission" date="2016-10" db="EMBL/GenBank/DDBJ databases">
        <authorList>
            <person name="Varghese N."/>
            <person name="Submissions S."/>
        </authorList>
    </citation>
    <scope>NUCLEOTIDE SEQUENCE [LARGE SCALE GENOMIC DNA]</scope>
    <source>
        <strain evidence="9">CGMCC 1.9127</strain>
    </source>
</reference>
<dbReference type="GO" id="GO:0016887">
    <property type="term" value="F:ATP hydrolysis activity"/>
    <property type="evidence" value="ECO:0007669"/>
    <property type="project" value="InterPro"/>
</dbReference>
<comment type="subunit">
    <text evidence="6">Homodimer.</text>
</comment>
<comment type="subcellular location">
    <subcellularLocation>
        <location evidence="6">Cytoplasm</location>
    </subcellularLocation>
</comment>
<keyword evidence="3 6" id="KW-0067">ATP-binding</keyword>
<feature type="domain" description="RecF/RecN/SMC N-terminal" evidence="7">
    <location>
        <begin position="3"/>
        <end position="1155"/>
    </location>
</feature>
<keyword evidence="9" id="KW-1185">Reference proteome</keyword>
<keyword evidence="1 6" id="KW-0963">Cytoplasm</keyword>
<gene>
    <name evidence="6" type="primary">smc</name>
    <name evidence="8" type="ORF">SAMN05216262_12511</name>
</gene>
<evidence type="ECO:0000313" key="8">
    <source>
        <dbReference type="EMBL" id="SEL83606.1"/>
    </source>
</evidence>
<feature type="coiled-coil region" evidence="6">
    <location>
        <begin position="661"/>
        <end position="839"/>
    </location>
</feature>
<dbReference type="CDD" id="cd03278">
    <property type="entry name" value="ABC_SMC_barmotin"/>
    <property type="match status" value="2"/>
</dbReference>
<feature type="coiled-coil region" evidence="6">
    <location>
        <begin position="286"/>
        <end position="397"/>
    </location>
</feature>
<evidence type="ECO:0000259" key="7">
    <source>
        <dbReference type="Pfam" id="PF02463"/>
    </source>
</evidence>
<feature type="binding site" evidence="6">
    <location>
        <begin position="32"/>
        <end position="39"/>
    </location>
    <ligand>
        <name>ATP</name>
        <dbReference type="ChEBI" id="CHEBI:30616"/>
    </ligand>
</feature>
<evidence type="ECO:0000313" key="9">
    <source>
        <dbReference type="Proteomes" id="UP000199297"/>
    </source>
</evidence>
<organism evidence="8 9">
    <name type="scientific">Colwellia chukchiensis</name>
    <dbReference type="NCBI Taxonomy" id="641665"/>
    <lineage>
        <taxon>Bacteria</taxon>
        <taxon>Pseudomonadati</taxon>
        <taxon>Pseudomonadota</taxon>
        <taxon>Gammaproteobacteria</taxon>
        <taxon>Alteromonadales</taxon>
        <taxon>Colwelliaceae</taxon>
        <taxon>Colwellia</taxon>
    </lineage>
</organism>
<dbReference type="GO" id="GO:0030261">
    <property type="term" value="P:chromosome condensation"/>
    <property type="evidence" value="ECO:0007669"/>
    <property type="project" value="InterPro"/>
</dbReference>
<comment type="domain">
    <text evidence="6">Contains large globular domains required for ATP hydrolysis at each terminus and a third globular domain forming a flexible hinge near the middle of the molecule. These domains are separated by coiled-coil structures.</text>
</comment>
<evidence type="ECO:0000256" key="3">
    <source>
        <dbReference type="ARBA" id="ARBA00022840"/>
    </source>
</evidence>
<dbReference type="STRING" id="641665.GCA_002104455_02125"/>
<dbReference type="SUPFAM" id="SSF57997">
    <property type="entry name" value="Tropomyosin"/>
    <property type="match status" value="1"/>
</dbReference>
<dbReference type="PANTHER" id="PTHR43977">
    <property type="entry name" value="STRUCTURAL MAINTENANCE OF CHROMOSOMES PROTEIN 3"/>
    <property type="match status" value="1"/>
</dbReference>
<keyword evidence="4 6" id="KW-0175">Coiled coil</keyword>
<dbReference type="InterPro" id="IPR024704">
    <property type="entry name" value="SMC"/>
</dbReference>
<comment type="function">
    <text evidence="6">Required for chromosome condensation and partitioning.</text>
</comment>
<dbReference type="PIRSF" id="PIRSF005719">
    <property type="entry name" value="SMC"/>
    <property type="match status" value="1"/>
</dbReference>
<evidence type="ECO:0000256" key="2">
    <source>
        <dbReference type="ARBA" id="ARBA00022741"/>
    </source>
</evidence>
<dbReference type="GO" id="GO:0003677">
    <property type="term" value="F:DNA binding"/>
    <property type="evidence" value="ECO:0007669"/>
    <property type="project" value="UniProtKB-UniRule"/>
</dbReference>
<dbReference type="OrthoDB" id="9808768at2"/>
<evidence type="ECO:0000256" key="5">
    <source>
        <dbReference type="ARBA" id="ARBA00023125"/>
    </source>
</evidence>
<accession>A0A1H7TGZ0</accession>
<feature type="coiled-coil region" evidence="6">
    <location>
        <begin position="875"/>
        <end position="923"/>
    </location>
</feature>
<dbReference type="GO" id="GO:0005737">
    <property type="term" value="C:cytoplasm"/>
    <property type="evidence" value="ECO:0007669"/>
    <property type="project" value="UniProtKB-SubCell"/>
</dbReference>
<dbReference type="RefSeq" id="WP_085286067.1">
    <property type="nucleotide sequence ID" value="NZ_FOBI01000025.1"/>
</dbReference>